<dbReference type="SMART" id="SM00858">
    <property type="entry name" value="SAF"/>
    <property type="match status" value="1"/>
</dbReference>
<organism evidence="2 3">
    <name type="scientific">Microbaculum marinisediminis</name>
    <dbReference type="NCBI Taxonomy" id="2931392"/>
    <lineage>
        <taxon>Bacteria</taxon>
        <taxon>Pseudomonadati</taxon>
        <taxon>Pseudomonadota</taxon>
        <taxon>Alphaproteobacteria</taxon>
        <taxon>Hyphomicrobiales</taxon>
        <taxon>Tepidamorphaceae</taxon>
        <taxon>Microbaculum</taxon>
    </lineage>
</organism>
<dbReference type="Proteomes" id="UP001320898">
    <property type="component" value="Unassembled WGS sequence"/>
</dbReference>
<dbReference type="InterPro" id="IPR031571">
    <property type="entry name" value="RcpC_dom"/>
</dbReference>
<proteinExistence type="predicted"/>
<dbReference type="CDD" id="cd11614">
    <property type="entry name" value="SAF_CpaB_FlgA_like"/>
    <property type="match status" value="1"/>
</dbReference>
<dbReference type="InterPro" id="IPR017592">
    <property type="entry name" value="Pilus_assmbl_Flp-typ_CpaB"/>
</dbReference>
<comment type="caution">
    <text evidence="2">The sequence shown here is derived from an EMBL/GenBank/DDBJ whole genome shotgun (WGS) entry which is preliminary data.</text>
</comment>
<dbReference type="AlphaFoldDB" id="A0AAW5QVQ0"/>
<gene>
    <name evidence="2" type="primary">cpaB</name>
    <name evidence="2" type="ORF">MUB46_09130</name>
</gene>
<evidence type="ECO:0000313" key="3">
    <source>
        <dbReference type="Proteomes" id="UP001320898"/>
    </source>
</evidence>
<name>A0AAW5QVQ0_9HYPH</name>
<dbReference type="Pfam" id="PF16976">
    <property type="entry name" value="RcpC"/>
    <property type="match status" value="1"/>
</dbReference>
<feature type="domain" description="SAF" evidence="1">
    <location>
        <begin position="42"/>
        <end position="110"/>
    </location>
</feature>
<evidence type="ECO:0000313" key="2">
    <source>
        <dbReference type="EMBL" id="MCT8972015.1"/>
    </source>
</evidence>
<dbReference type="EMBL" id="JALIDZ010000004">
    <property type="protein sequence ID" value="MCT8972015.1"/>
    <property type="molecule type" value="Genomic_DNA"/>
</dbReference>
<dbReference type="NCBIfam" id="TIGR03177">
    <property type="entry name" value="pilus_cpaB"/>
    <property type="match status" value="1"/>
</dbReference>
<reference evidence="2 3" key="1">
    <citation type="submission" date="2022-04" db="EMBL/GenBank/DDBJ databases">
        <authorList>
            <person name="Ye Y.-Q."/>
            <person name="Du Z.-J."/>
        </authorList>
    </citation>
    <scope>NUCLEOTIDE SEQUENCE [LARGE SCALE GENOMIC DNA]</scope>
    <source>
        <strain evidence="2 3">A6E488</strain>
    </source>
</reference>
<dbReference type="InterPro" id="IPR013974">
    <property type="entry name" value="SAF"/>
</dbReference>
<accession>A0AAW5QVQ0</accession>
<keyword evidence="3" id="KW-1185">Reference proteome</keyword>
<sequence>MKVARLVVLGVAVVAGFFAWRLASNIGSDQSPVVVQQKVDTDEILVATKDIAPGATLSAADLTWESWPRDAINHAFVTRSGDPQAIDKTAGSVARTSFFSGEPIRDTKLVKSGAGGFLSAMLPTGMRAVATKTSPEVGAGGFILPNDHVDVVLTRQDMSANSGRDALISETVLQNVRVLAIDQTLEEKDGQMNVVGNVATLELRPEQVEVLALAQQLGDISLSLRSIMDGPGADAAPQTVNGLLGGRRGTVTVVKFGVPVQVNTN</sequence>
<protein>
    <submittedName>
        <fullName evidence="2">Flp pilus assembly protein CpaB</fullName>
    </submittedName>
</protein>
<dbReference type="RefSeq" id="WP_261615594.1">
    <property type="nucleotide sequence ID" value="NZ_JALIDZ010000004.1"/>
</dbReference>
<dbReference type="Pfam" id="PF08666">
    <property type="entry name" value="SAF"/>
    <property type="match status" value="1"/>
</dbReference>
<evidence type="ECO:0000259" key="1">
    <source>
        <dbReference type="SMART" id="SM00858"/>
    </source>
</evidence>